<dbReference type="InterPro" id="IPR011856">
    <property type="entry name" value="tRNA_endonuc-like_dom_sf"/>
</dbReference>
<dbReference type="HAMAP" id="MF_00048">
    <property type="entry name" value="UPF0102"/>
    <property type="match status" value="1"/>
</dbReference>
<organism evidence="3 4">
    <name type="scientific">Pelistega europaea</name>
    <dbReference type="NCBI Taxonomy" id="106147"/>
    <lineage>
        <taxon>Bacteria</taxon>
        <taxon>Pseudomonadati</taxon>
        <taxon>Pseudomonadota</taxon>
        <taxon>Betaproteobacteria</taxon>
        <taxon>Burkholderiales</taxon>
        <taxon>Alcaligenaceae</taxon>
        <taxon>Pelistega</taxon>
    </lineage>
</organism>
<protein>
    <recommendedName>
        <fullName evidence="2">UPF0102 protein HKX40_07265</fullName>
    </recommendedName>
</protein>
<dbReference type="InterPro" id="IPR011335">
    <property type="entry name" value="Restrct_endonuc-II-like"/>
</dbReference>
<dbReference type="PANTHER" id="PTHR34039">
    <property type="entry name" value="UPF0102 PROTEIN YRAN"/>
    <property type="match status" value="1"/>
</dbReference>
<name>A0A7Y4P5L7_9BURK</name>
<dbReference type="AlphaFoldDB" id="A0A7Y4P5L7"/>
<sequence>MDIRFNLLKPIKRRHASQKAPPHKISSIPAGDCLSQTVKHHHSARQEKGFSYEQMALDFLLAQNLVLLAQNLSCRMGEIDLVMQDGQTLVFVEVRYRRSHQFGGAIASITPTKYRKLQRTAYYFLPFLTQRFFCGITPPCRFDAVCIHGDSTEKLWLKNITY</sequence>
<evidence type="ECO:0000256" key="1">
    <source>
        <dbReference type="ARBA" id="ARBA00006738"/>
    </source>
</evidence>
<evidence type="ECO:0000313" key="3">
    <source>
        <dbReference type="EMBL" id="NOL49933.1"/>
    </source>
</evidence>
<dbReference type="GO" id="GO:0003676">
    <property type="term" value="F:nucleic acid binding"/>
    <property type="evidence" value="ECO:0007669"/>
    <property type="project" value="InterPro"/>
</dbReference>
<accession>A0A7Y4P5L7</accession>
<dbReference type="EMBL" id="JABGBO010000007">
    <property type="protein sequence ID" value="NOL49933.1"/>
    <property type="molecule type" value="Genomic_DNA"/>
</dbReference>
<dbReference type="PANTHER" id="PTHR34039:SF1">
    <property type="entry name" value="UPF0102 PROTEIN YRAN"/>
    <property type="match status" value="1"/>
</dbReference>
<gene>
    <name evidence="3" type="ORF">HKX40_07265</name>
</gene>
<comment type="caution">
    <text evidence="3">The sequence shown here is derived from an EMBL/GenBank/DDBJ whole genome shotgun (WGS) entry which is preliminary data.</text>
</comment>
<dbReference type="SUPFAM" id="SSF52980">
    <property type="entry name" value="Restriction endonuclease-like"/>
    <property type="match status" value="1"/>
</dbReference>
<evidence type="ECO:0000256" key="2">
    <source>
        <dbReference type="HAMAP-Rule" id="MF_00048"/>
    </source>
</evidence>
<dbReference type="NCBIfam" id="TIGR00252">
    <property type="entry name" value="YraN family protein"/>
    <property type="match status" value="1"/>
</dbReference>
<proteinExistence type="inferred from homology"/>
<dbReference type="Gene3D" id="3.40.1350.10">
    <property type="match status" value="1"/>
</dbReference>
<evidence type="ECO:0000313" key="4">
    <source>
        <dbReference type="Proteomes" id="UP000541421"/>
    </source>
</evidence>
<dbReference type="Pfam" id="PF02021">
    <property type="entry name" value="UPF0102"/>
    <property type="match status" value="1"/>
</dbReference>
<dbReference type="InterPro" id="IPR003509">
    <property type="entry name" value="UPF0102_YraN-like"/>
</dbReference>
<comment type="similarity">
    <text evidence="1 2">Belongs to the UPF0102 family.</text>
</comment>
<dbReference type="Proteomes" id="UP000541421">
    <property type="component" value="Unassembled WGS sequence"/>
</dbReference>
<dbReference type="RefSeq" id="WP_171588915.1">
    <property type="nucleotide sequence ID" value="NZ_JABGBO010000007.1"/>
</dbReference>
<keyword evidence="4" id="KW-1185">Reference proteome</keyword>
<dbReference type="NCBIfam" id="NF009150">
    <property type="entry name" value="PRK12497.1-3"/>
    <property type="match status" value="1"/>
</dbReference>
<reference evidence="3 4" key="1">
    <citation type="submission" date="2020-05" db="EMBL/GenBank/DDBJ databases">
        <authorList>
            <person name="Niu N."/>
        </authorList>
    </citation>
    <scope>NUCLEOTIDE SEQUENCE [LARGE SCALE GENOMIC DNA]</scope>
    <source>
        <strain evidence="3 4">LMG10982</strain>
    </source>
</reference>